<dbReference type="PANTHER" id="PTHR42718:SF9">
    <property type="entry name" value="MAJOR FACILITATOR SUPERFAMILY MULTIDRUG TRANSPORTER MFSC"/>
    <property type="match status" value="1"/>
</dbReference>
<evidence type="ECO:0000259" key="7">
    <source>
        <dbReference type="PROSITE" id="PS50850"/>
    </source>
</evidence>
<reference evidence="8" key="1">
    <citation type="submission" date="2022-11" db="EMBL/GenBank/DDBJ databases">
        <authorList>
            <person name="Mo P."/>
        </authorList>
    </citation>
    <scope>NUCLEOTIDE SEQUENCE</scope>
    <source>
        <strain evidence="8">HUAS 11-8</strain>
    </source>
</reference>
<proteinExistence type="predicted"/>
<feature type="transmembrane region" description="Helical" evidence="6">
    <location>
        <begin position="80"/>
        <end position="99"/>
    </location>
</feature>
<keyword evidence="2" id="KW-0813">Transport</keyword>
<feature type="transmembrane region" description="Helical" evidence="6">
    <location>
        <begin position="380"/>
        <end position="403"/>
    </location>
</feature>
<feature type="transmembrane region" description="Helical" evidence="6">
    <location>
        <begin position="215"/>
        <end position="232"/>
    </location>
</feature>
<keyword evidence="3 6" id="KW-0812">Transmembrane</keyword>
<evidence type="ECO:0000256" key="2">
    <source>
        <dbReference type="ARBA" id="ARBA00022448"/>
    </source>
</evidence>
<feature type="transmembrane region" description="Helical" evidence="6">
    <location>
        <begin position="165"/>
        <end position="185"/>
    </location>
</feature>
<feature type="transmembrane region" description="Helical" evidence="6">
    <location>
        <begin position="343"/>
        <end position="368"/>
    </location>
</feature>
<dbReference type="InterPro" id="IPR036259">
    <property type="entry name" value="MFS_trans_sf"/>
</dbReference>
<dbReference type="Gene3D" id="1.20.1250.20">
    <property type="entry name" value="MFS general substrate transporter like domains"/>
    <property type="match status" value="1"/>
</dbReference>
<comment type="subcellular location">
    <subcellularLocation>
        <location evidence="1">Cell membrane</location>
        <topology evidence="1">Multi-pass membrane protein</topology>
    </subcellularLocation>
</comment>
<evidence type="ECO:0000256" key="1">
    <source>
        <dbReference type="ARBA" id="ARBA00004651"/>
    </source>
</evidence>
<evidence type="ECO:0000313" key="8">
    <source>
        <dbReference type="EMBL" id="WAL67425.1"/>
    </source>
</evidence>
<evidence type="ECO:0000256" key="3">
    <source>
        <dbReference type="ARBA" id="ARBA00022692"/>
    </source>
</evidence>
<dbReference type="RefSeq" id="WP_268757529.1">
    <property type="nucleotide sequence ID" value="NZ_CP113836.1"/>
</dbReference>
<organism evidence="8 9">
    <name type="scientific">Amycolatopsis cynarae</name>
    <dbReference type="NCBI Taxonomy" id="2995223"/>
    <lineage>
        <taxon>Bacteria</taxon>
        <taxon>Bacillati</taxon>
        <taxon>Actinomycetota</taxon>
        <taxon>Actinomycetes</taxon>
        <taxon>Pseudonocardiales</taxon>
        <taxon>Pseudonocardiaceae</taxon>
        <taxon>Amycolatopsis</taxon>
    </lineage>
</organism>
<keyword evidence="9" id="KW-1185">Reference proteome</keyword>
<gene>
    <name evidence="8" type="ORF">ORV05_06480</name>
</gene>
<feature type="transmembrane region" description="Helical" evidence="6">
    <location>
        <begin position="48"/>
        <end position="68"/>
    </location>
</feature>
<dbReference type="InterPro" id="IPR020846">
    <property type="entry name" value="MFS_dom"/>
</dbReference>
<dbReference type="PANTHER" id="PTHR42718">
    <property type="entry name" value="MAJOR FACILITATOR SUPERFAMILY MULTIDRUG TRANSPORTER MFSC"/>
    <property type="match status" value="1"/>
</dbReference>
<feature type="transmembrane region" description="Helical" evidence="6">
    <location>
        <begin position="105"/>
        <end position="126"/>
    </location>
</feature>
<evidence type="ECO:0000313" key="9">
    <source>
        <dbReference type="Proteomes" id="UP001163203"/>
    </source>
</evidence>
<dbReference type="Proteomes" id="UP001163203">
    <property type="component" value="Chromosome"/>
</dbReference>
<feature type="domain" description="Major facilitator superfamily (MFS) profile" evidence="7">
    <location>
        <begin position="14"/>
        <end position="429"/>
    </location>
</feature>
<feature type="transmembrane region" description="Helical" evidence="6">
    <location>
        <begin position="317"/>
        <end position="337"/>
    </location>
</feature>
<dbReference type="PRINTS" id="PR01036">
    <property type="entry name" value="TCRTETB"/>
</dbReference>
<accession>A0ABY7B545</accession>
<dbReference type="Pfam" id="PF07690">
    <property type="entry name" value="MFS_1"/>
    <property type="match status" value="1"/>
</dbReference>
<name>A0ABY7B545_9PSEU</name>
<feature type="transmembrane region" description="Helical" evidence="6">
    <location>
        <begin position="252"/>
        <end position="277"/>
    </location>
</feature>
<evidence type="ECO:0000256" key="4">
    <source>
        <dbReference type="ARBA" id="ARBA00022989"/>
    </source>
</evidence>
<sequence length="429" mass="42664">MTISKTTGRGHTGRLLGVSLAYFLVLLDTTVLTVALPSLGGSLAARQWVVNGYTVAFAAFLLGGGALADRFGALRVFRSGVAGFGLLSLLSAAAPNLTVLVVLRLLLGVAGAACLPSSLALIGALYPEPARRAKALGAWAAITGVALAAGPLAGGALVALGGWRAVFLVNVPLAAAGLALARGIPSAEGERALDWPAQFAVCLFLGLLTDAIIDRRIVSAVAAAVVFAVFVIRERRSRTATVPPELIRVPGVATGLASGAAINFVLSGTLFVVTLALQDGRHLTAVQTGLAFLPLTLPTAFNPLITSRIVAARGPRLPVLCGLLLLTAGAGLLAATAPAPYPVLALGLALLGFGVSFSLPALVTAVVSGAPDGYAGTAGGLLNAVRQMGATVGVAVMGTGIGAGGYGPAFVTAAAVCGAATLACAAVMR</sequence>
<dbReference type="EMBL" id="CP113836">
    <property type="protein sequence ID" value="WAL67425.1"/>
    <property type="molecule type" value="Genomic_DNA"/>
</dbReference>
<dbReference type="PROSITE" id="PS50850">
    <property type="entry name" value="MFS"/>
    <property type="match status" value="1"/>
</dbReference>
<feature type="transmembrane region" description="Helical" evidence="6">
    <location>
        <begin position="12"/>
        <end position="36"/>
    </location>
</feature>
<feature type="transmembrane region" description="Helical" evidence="6">
    <location>
        <begin position="138"/>
        <end position="159"/>
    </location>
</feature>
<dbReference type="InterPro" id="IPR011701">
    <property type="entry name" value="MFS"/>
</dbReference>
<protein>
    <submittedName>
        <fullName evidence="8">MFS transporter</fullName>
    </submittedName>
</protein>
<dbReference type="SUPFAM" id="SSF103473">
    <property type="entry name" value="MFS general substrate transporter"/>
    <property type="match status" value="1"/>
</dbReference>
<keyword evidence="5 6" id="KW-0472">Membrane</keyword>
<evidence type="ECO:0000256" key="5">
    <source>
        <dbReference type="ARBA" id="ARBA00023136"/>
    </source>
</evidence>
<feature type="transmembrane region" description="Helical" evidence="6">
    <location>
        <begin position="283"/>
        <end position="305"/>
    </location>
</feature>
<dbReference type="CDD" id="cd17321">
    <property type="entry name" value="MFS_MMR_MDR_like"/>
    <property type="match status" value="1"/>
</dbReference>
<feature type="transmembrane region" description="Helical" evidence="6">
    <location>
        <begin position="409"/>
        <end position="428"/>
    </location>
</feature>
<evidence type="ECO:0000256" key="6">
    <source>
        <dbReference type="SAM" id="Phobius"/>
    </source>
</evidence>
<dbReference type="Gene3D" id="1.20.1720.10">
    <property type="entry name" value="Multidrug resistance protein D"/>
    <property type="match status" value="1"/>
</dbReference>
<keyword evidence="4 6" id="KW-1133">Transmembrane helix</keyword>